<keyword evidence="1" id="KW-0732">Signal</keyword>
<accession>A0A8X7PHL7</accession>
<feature type="chain" id="PRO_5036472607" evidence="1">
    <location>
        <begin position="20"/>
        <end position="113"/>
    </location>
</feature>
<dbReference type="EMBL" id="JAAMPC010000016">
    <property type="protein sequence ID" value="KAG2251092.1"/>
    <property type="molecule type" value="Genomic_DNA"/>
</dbReference>
<sequence length="113" mass="13342">MIQDMWQLVILIMAQSVKMTAKCRSTPNQHCFFVEAANPPRRKICVVSPNDRDHVDIATANDRMFDEFYRKIDAIYFPLSNSIASLSQRMEELELKVEYTHEIIQRQQEHITR</sequence>
<comment type="caution">
    <text evidence="2">The sequence shown here is derived from an EMBL/GenBank/DDBJ whole genome shotgun (WGS) entry which is preliminary data.</text>
</comment>
<proteinExistence type="predicted"/>
<dbReference type="OrthoDB" id="10496003at2759"/>
<evidence type="ECO:0000256" key="1">
    <source>
        <dbReference type="SAM" id="SignalP"/>
    </source>
</evidence>
<feature type="signal peptide" evidence="1">
    <location>
        <begin position="1"/>
        <end position="19"/>
    </location>
</feature>
<evidence type="ECO:0000313" key="2">
    <source>
        <dbReference type="EMBL" id="KAG2251092.1"/>
    </source>
</evidence>
<protein>
    <submittedName>
        <fullName evidence="2">Uncharacterized protein</fullName>
    </submittedName>
</protein>
<keyword evidence="3" id="KW-1185">Reference proteome</keyword>
<reference evidence="2 3" key="1">
    <citation type="submission" date="2020-02" db="EMBL/GenBank/DDBJ databases">
        <authorList>
            <person name="Ma Q."/>
            <person name="Huang Y."/>
            <person name="Song X."/>
            <person name="Pei D."/>
        </authorList>
    </citation>
    <scope>NUCLEOTIDE SEQUENCE [LARGE SCALE GENOMIC DNA]</scope>
    <source>
        <strain evidence="2">Sxm20200214</strain>
        <tissue evidence="2">Leaf</tissue>
    </source>
</reference>
<gene>
    <name evidence="2" type="ORF">Bca52824_081228</name>
</gene>
<organism evidence="2 3">
    <name type="scientific">Brassica carinata</name>
    <name type="common">Ethiopian mustard</name>
    <name type="synonym">Abyssinian cabbage</name>
    <dbReference type="NCBI Taxonomy" id="52824"/>
    <lineage>
        <taxon>Eukaryota</taxon>
        <taxon>Viridiplantae</taxon>
        <taxon>Streptophyta</taxon>
        <taxon>Embryophyta</taxon>
        <taxon>Tracheophyta</taxon>
        <taxon>Spermatophyta</taxon>
        <taxon>Magnoliopsida</taxon>
        <taxon>eudicotyledons</taxon>
        <taxon>Gunneridae</taxon>
        <taxon>Pentapetalae</taxon>
        <taxon>rosids</taxon>
        <taxon>malvids</taxon>
        <taxon>Brassicales</taxon>
        <taxon>Brassicaceae</taxon>
        <taxon>Brassiceae</taxon>
        <taxon>Brassica</taxon>
    </lineage>
</organism>
<evidence type="ECO:0000313" key="3">
    <source>
        <dbReference type="Proteomes" id="UP000886595"/>
    </source>
</evidence>
<dbReference type="AlphaFoldDB" id="A0A8X7PHL7"/>
<name>A0A8X7PHL7_BRACI</name>
<dbReference type="Proteomes" id="UP000886595">
    <property type="component" value="Unassembled WGS sequence"/>
</dbReference>